<protein>
    <submittedName>
        <fullName evidence="1">Uncharacterized protein</fullName>
    </submittedName>
</protein>
<dbReference type="Proteomes" id="UP001231189">
    <property type="component" value="Unassembled WGS sequence"/>
</dbReference>
<gene>
    <name evidence="1" type="ORF">QYE76_061122</name>
</gene>
<dbReference type="AlphaFoldDB" id="A0AAD8S3E7"/>
<dbReference type="EMBL" id="JAUUTY010000004">
    <property type="protein sequence ID" value="KAK1643317.1"/>
    <property type="molecule type" value="Genomic_DNA"/>
</dbReference>
<comment type="caution">
    <text evidence="1">The sequence shown here is derived from an EMBL/GenBank/DDBJ whole genome shotgun (WGS) entry which is preliminary data.</text>
</comment>
<evidence type="ECO:0000313" key="1">
    <source>
        <dbReference type="EMBL" id="KAK1643317.1"/>
    </source>
</evidence>
<name>A0AAD8S3E7_LOLMU</name>
<accession>A0AAD8S3E7</accession>
<keyword evidence="2" id="KW-1185">Reference proteome</keyword>
<sequence length="116" mass="13129">MTFELGCAVKLGKQIHIKRDGKMPASDRDRQMAPQVVIDTVISDVWNMLRQQIQIKRDGKMPTSDHDNWGMVPRVIDTVISDVWNLTRLYMLSLMFARVDRVVAATVRTCGIPGSS</sequence>
<proteinExistence type="predicted"/>
<organism evidence="1 2">
    <name type="scientific">Lolium multiflorum</name>
    <name type="common">Italian ryegrass</name>
    <name type="synonym">Lolium perenne subsp. multiflorum</name>
    <dbReference type="NCBI Taxonomy" id="4521"/>
    <lineage>
        <taxon>Eukaryota</taxon>
        <taxon>Viridiplantae</taxon>
        <taxon>Streptophyta</taxon>
        <taxon>Embryophyta</taxon>
        <taxon>Tracheophyta</taxon>
        <taxon>Spermatophyta</taxon>
        <taxon>Magnoliopsida</taxon>
        <taxon>Liliopsida</taxon>
        <taxon>Poales</taxon>
        <taxon>Poaceae</taxon>
        <taxon>BOP clade</taxon>
        <taxon>Pooideae</taxon>
        <taxon>Poodae</taxon>
        <taxon>Poeae</taxon>
        <taxon>Poeae Chloroplast Group 2 (Poeae type)</taxon>
        <taxon>Loliodinae</taxon>
        <taxon>Loliinae</taxon>
        <taxon>Lolium</taxon>
    </lineage>
</organism>
<reference evidence="1" key="1">
    <citation type="submission" date="2023-07" db="EMBL/GenBank/DDBJ databases">
        <title>A chromosome-level genome assembly of Lolium multiflorum.</title>
        <authorList>
            <person name="Chen Y."/>
            <person name="Copetti D."/>
            <person name="Kolliker R."/>
            <person name="Studer B."/>
        </authorList>
    </citation>
    <scope>NUCLEOTIDE SEQUENCE</scope>
    <source>
        <strain evidence="1">02402/16</strain>
        <tissue evidence="1">Leaf</tissue>
    </source>
</reference>
<evidence type="ECO:0000313" key="2">
    <source>
        <dbReference type="Proteomes" id="UP001231189"/>
    </source>
</evidence>